<feature type="domain" description="Piwi" evidence="1">
    <location>
        <begin position="1"/>
        <end position="99"/>
    </location>
</feature>
<evidence type="ECO:0000259" key="1">
    <source>
        <dbReference type="PROSITE" id="PS50822"/>
    </source>
</evidence>
<dbReference type="InterPro" id="IPR036397">
    <property type="entry name" value="RNaseH_sf"/>
</dbReference>
<sequence length="142" mass="15885">MQHELRAMRESCMMLEEGYQPGITFIAVGKAFNIPPGTTVDVGITHPTEFDFYLCSHAGIQQLTYQMCHTYVRCTRSVSIPAPAYYAHLVAFRARYHLVDREHDSYSGEGSQPSGTSEDTTLSNMARAVQVHPDANSVMYFA</sequence>
<dbReference type="GO" id="GO:0003676">
    <property type="term" value="F:nucleic acid binding"/>
    <property type="evidence" value="ECO:0007669"/>
    <property type="project" value="InterPro"/>
</dbReference>
<dbReference type="AlphaFoldDB" id="A0A3P7NMB5"/>
<evidence type="ECO:0000313" key="3">
    <source>
        <dbReference type="Proteomes" id="UP000271098"/>
    </source>
</evidence>
<evidence type="ECO:0000313" key="2">
    <source>
        <dbReference type="EMBL" id="VDN36768.1"/>
    </source>
</evidence>
<proteinExistence type="predicted"/>
<dbReference type="Proteomes" id="UP000271098">
    <property type="component" value="Unassembled WGS sequence"/>
</dbReference>
<dbReference type="Pfam" id="PF02171">
    <property type="entry name" value="Piwi"/>
    <property type="match status" value="1"/>
</dbReference>
<name>A0A3P7NMB5_9BILA</name>
<accession>A0A3P7NMB5</accession>
<protein>
    <recommendedName>
        <fullName evidence="1">Piwi domain-containing protein</fullName>
    </recommendedName>
</protein>
<dbReference type="PROSITE" id="PS50822">
    <property type="entry name" value="PIWI"/>
    <property type="match status" value="1"/>
</dbReference>
<reference evidence="2 3" key="1">
    <citation type="submission" date="2018-11" db="EMBL/GenBank/DDBJ databases">
        <authorList>
            <consortium name="Pathogen Informatics"/>
        </authorList>
    </citation>
    <scope>NUCLEOTIDE SEQUENCE [LARGE SCALE GENOMIC DNA]</scope>
</reference>
<dbReference type="OrthoDB" id="10252740at2759"/>
<dbReference type="SUPFAM" id="SSF53098">
    <property type="entry name" value="Ribonuclease H-like"/>
    <property type="match status" value="1"/>
</dbReference>
<dbReference type="InterPro" id="IPR012337">
    <property type="entry name" value="RNaseH-like_sf"/>
</dbReference>
<dbReference type="InterPro" id="IPR003165">
    <property type="entry name" value="Piwi"/>
</dbReference>
<keyword evidence="3" id="KW-1185">Reference proteome</keyword>
<dbReference type="EMBL" id="UYRT01091098">
    <property type="protein sequence ID" value="VDN36768.1"/>
    <property type="molecule type" value="Genomic_DNA"/>
</dbReference>
<dbReference type="PANTHER" id="PTHR22891">
    <property type="entry name" value="EUKARYOTIC TRANSLATION INITIATION FACTOR 2C"/>
    <property type="match status" value="1"/>
</dbReference>
<gene>
    <name evidence="2" type="ORF">GPUH_LOCUS20765</name>
</gene>
<dbReference type="Gene3D" id="3.30.420.10">
    <property type="entry name" value="Ribonuclease H-like superfamily/Ribonuclease H"/>
    <property type="match status" value="1"/>
</dbReference>
<organism evidence="2 3">
    <name type="scientific">Gongylonema pulchrum</name>
    <dbReference type="NCBI Taxonomy" id="637853"/>
    <lineage>
        <taxon>Eukaryota</taxon>
        <taxon>Metazoa</taxon>
        <taxon>Ecdysozoa</taxon>
        <taxon>Nematoda</taxon>
        <taxon>Chromadorea</taxon>
        <taxon>Rhabditida</taxon>
        <taxon>Spirurina</taxon>
        <taxon>Spiruromorpha</taxon>
        <taxon>Spiruroidea</taxon>
        <taxon>Gongylonematidae</taxon>
        <taxon>Gongylonema</taxon>
    </lineage>
</organism>